<gene>
    <name evidence="2" type="ORF">CONLIGDRAFT_686739</name>
</gene>
<evidence type="ECO:0000256" key="1">
    <source>
        <dbReference type="SAM" id="MobiDB-lite"/>
    </source>
</evidence>
<dbReference type="InParanoid" id="A0A1J7I723"/>
<dbReference type="Proteomes" id="UP000182658">
    <property type="component" value="Unassembled WGS sequence"/>
</dbReference>
<dbReference type="EMBL" id="KV875107">
    <property type="protein sequence ID" value="OIW23302.1"/>
    <property type="molecule type" value="Genomic_DNA"/>
</dbReference>
<name>A0A1J7I723_9PEZI</name>
<protein>
    <submittedName>
        <fullName evidence="2">Uncharacterized protein</fullName>
    </submittedName>
</protein>
<evidence type="ECO:0000313" key="2">
    <source>
        <dbReference type="EMBL" id="OIW23302.1"/>
    </source>
</evidence>
<feature type="region of interest" description="Disordered" evidence="1">
    <location>
        <begin position="1"/>
        <end position="34"/>
    </location>
</feature>
<sequence>MSSPPAPPSPPSPTHIPPSTTGPPSSNHAPTTTPLHATINRMYNLISLPPPPTPNLTLWSALCTAAHARQPLRSALNPRMVSFHPFPGNVPTRREVELGRPAADAGIEEGFGYVMRFIGATYGRSRDQGRGEGRERGEGRQGQEGQERGEGQEGREGQEGQESLSPSERDINSNGNAPAYSVAQARVNWYAEHLRGVEAHLAWLEGEVLPLVSRVPDIEATAPLRGLQVEGLLEEVREARDAYGTALALAEAELERKTR</sequence>
<proteinExistence type="predicted"/>
<evidence type="ECO:0000313" key="3">
    <source>
        <dbReference type="Proteomes" id="UP000182658"/>
    </source>
</evidence>
<dbReference type="AlphaFoldDB" id="A0A1J7I723"/>
<organism evidence="2 3">
    <name type="scientific">Coniochaeta ligniaria NRRL 30616</name>
    <dbReference type="NCBI Taxonomy" id="1408157"/>
    <lineage>
        <taxon>Eukaryota</taxon>
        <taxon>Fungi</taxon>
        <taxon>Dikarya</taxon>
        <taxon>Ascomycota</taxon>
        <taxon>Pezizomycotina</taxon>
        <taxon>Sordariomycetes</taxon>
        <taxon>Sordariomycetidae</taxon>
        <taxon>Coniochaetales</taxon>
        <taxon>Coniochaetaceae</taxon>
        <taxon>Coniochaeta</taxon>
    </lineage>
</organism>
<feature type="region of interest" description="Disordered" evidence="1">
    <location>
        <begin position="124"/>
        <end position="176"/>
    </location>
</feature>
<accession>A0A1J7I723</accession>
<keyword evidence="3" id="KW-1185">Reference proteome</keyword>
<feature type="compositionally biased region" description="Basic and acidic residues" evidence="1">
    <location>
        <begin position="124"/>
        <end position="158"/>
    </location>
</feature>
<feature type="compositionally biased region" description="Low complexity" evidence="1">
    <location>
        <begin position="17"/>
        <end position="26"/>
    </location>
</feature>
<reference evidence="2 3" key="1">
    <citation type="submission" date="2016-10" db="EMBL/GenBank/DDBJ databases">
        <title>Draft genome sequence of Coniochaeta ligniaria NRRL30616, a lignocellulolytic fungus for bioabatement of inhibitors in plant biomass hydrolysates.</title>
        <authorList>
            <consortium name="DOE Joint Genome Institute"/>
            <person name="Jimenez D.J."/>
            <person name="Hector R.E."/>
            <person name="Riley R."/>
            <person name="Sun H."/>
            <person name="Grigoriev I.V."/>
            <person name="Van Elsas J.D."/>
            <person name="Nichols N.N."/>
        </authorList>
    </citation>
    <scope>NUCLEOTIDE SEQUENCE [LARGE SCALE GENOMIC DNA]</scope>
    <source>
        <strain evidence="2 3">NRRL 30616</strain>
    </source>
</reference>
<feature type="compositionally biased region" description="Pro residues" evidence="1">
    <location>
        <begin position="1"/>
        <end position="16"/>
    </location>
</feature>